<dbReference type="Proteomes" id="UP000625247">
    <property type="component" value="Unassembled WGS sequence"/>
</dbReference>
<accession>A0ABR9ADA4</accession>
<comment type="caution">
    <text evidence="1">The sequence shown here is derived from an EMBL/GenBank/DDBJ whole genome shotgun (WGS) entry which is preliminary data.</text>
</comment>
<keyword evidence="2" id="KW-1185">Reference proteome</keyword>
<proteinExistence type="predicted"/>
<evidence type="ECO:0000313" key="2">
    <source>
        <dbReference type="Proteomes" id="UP000625247"/>
    </source>
</evidence>
<dbReference type="RefSeq" id="WP_191945295.1">
    <property type="nucleotide sequence ID" value="NZ_JACYNP010000009.1"/>
</dbReference>
<reference evidence="1 2" key="1">
    <citation type="journal article" date="2020" name="FEMS Microbiol. Ecol.">
        <title>Temporal dynamics of bacterial communities during seed development and maturation.</title>
        <authorList>
            <person name="Chesneau G."/>
            <person name="Torres-Cortes G."/>
            <person name="Briand M."/>
            <person name="Darrasse A."/>
            <person name="Preveaux A."/>
            <person name="Marais C."/>
            <person name="Jacques M.A."/>
            <person name="Shade A."/>
            <person name="Barret M."/>
        </authorList>
    </citation>
    <scope>NUCLEOTIDE SEQUENCE [LARGE SCALE GENOMIC DNA]</scope>
    <source>
        <strain evidence="1 2">CFBP13723</strain>
    </source>
</reference>
<protein>
    <submittedName>
        <fullName evidence="1">Uncharacterized protein</fullName>
    </submittedName>
</protein>
<evidence type="ECO:0000313" key="1">
    <source>
        <dbReference type="EMBL" id="MBD8123349.1"/>
    </source>
</evidence>
<gene>
    <name evidence="1" type="ORF">IFT62_19240</name>
</gene>
<sequence length="79" mass="8641">MYPCISGFLADSSEDDSLKFELDLDESLIQGILPILGLESINEMAAGEWLLSTEQIIKMSTLVGQPLPLDLQLFIGLEA</sequence>
<name>A0ABR9ADA4_9PSED</name>
<organism evidence="1 2">
    <name type="scientific">Pseudomonas lutea</name>
    <dbReference type="NCBI Taxonomy" id="243924"/>
    <lineage>
        <taxon>Bacteria</taxon>
        <taxon>Pseudomonadati</taxon>
        <taxon>Pseudomonadota</taxon>
        <taxon>Gammaproteobacteria</taxon>
        <taxon>Pseudomonadales</taxon>
        <taxon>Pseudomonadaceae</taxon>
        <taxon>Pseudomonas</taxon>
    </lineage>
</organism>
<dbReference type="InterPro" id="IPR049810">
    <property type="entry name" value="S6_alt_immun-like"/>
</dbReference>
<dbReference type="NCBIfam" id="NF040643">
    <property type="entry name" value="S6_alt_immun"/>
    <property type="match status" value="1"/>
</dbReference>
<dbReference type="EMBL" id="JACYNP010000009">
    <property type="protein sequence ID" value="MBD8123349.1"/>
    <property type="molecule type" value="Genomic_DNA"/>
</dbReference>